<dbReference type="EMBL" id="BPLR01009636">
    <property type="protein sequence ID" value="GIY33413.1"/>
    <property type="molecule type" value="Genomic_DNA"/>
</dbReference>
<reference evidence="1 2" key="1">
    <citation type="submission" date="2021-06" db="EMBL/GenBank/DDBJ databases">
        <title>Caerostris extrusa draft genome.</title>
        <authorList>
            <person name="Kono N."/>
            <person name="Arakawa K."/>
        </authorList>
    </citation>
    <scope>NUCLEOTIDE SEQUENCE [LARGE SCALE GENOMIC DNA]</scope>
</reference>
<name>A0AAV4SG77_CAEEX</name>
<evidence type="ECO:0000313" key="2">
    <source>
        <dbReference type="Proteomes" id="UP001054945"/>
    </source>
</evidence>
<organism evidence="1 2">
    <name type="scientific">Caerostris extrusa</name>
    <name type="common">Bark spider</name>
    <name type="synonym">Caerostris bankana</name>
    <dbReference type="NCBI Taxonomy" id="172846"/>
    <lineage>
        <taxon>Eukaryota</taxon>
        <taxon>Metazoa</taxon>
        <taxon>Ecdysozoa</taxon>
        <taxon>Arthropoda</taxon>
        <taxon>Chelicerata</taxon>
        <taxon>Arachnida</taxon>
        <taxon>Araneae</taxon>
        <taxon>Araneomorphae</taxon>
        <taxon>Entelegynae</taxon>
        <taxon>Araneoidea</taxon>
        <taxon>Araneidae</taxon>
        <taxon>Caerostris</taxon>
    </lineage>
</organism>
<gene>
    <name evidence="1" type="ORF">CEXT_351251</name>
</gene>
<sequence length="197" mass="22869">MKFFFIQKTLQFFDCTNRYIETCEKDIRELALLDELLTERMTLSYVTLEKLAREICDENSTLHEGYVDSIDCFRDFLTTVNSVCSEESQPVEAKILEILRFVKDEDELYPSAECLQLSLIAKPLKPHEVGSEGCLQLIVADEGRLTSSLKWIFWIEDSQKGGIQIAFDLVRGSDEYFSIKRKLLKKKQMFENLLSLL</sequence>
<comment type="caution">
    <text evidence="1">The sequence shown here is derived from an EMBL/GenBank/DDBJ whole genome shotgun (WGS) entry which is preliminary data.</text>
</comment>
<dbReference type="Proteomes" id="UP001054945">
    <property type="component" value="Unassembled WGS sequence"/>
</dbReference>
<protein>
    <submittedName>
        <fullName evidence="1">Uncharacterized protein</fullName>
    </submittedName>
</protein>
<proteinExistence type="predicted"/>
<keyword evidence="2" id="KW-1185">Reference proteome</keyword>
<evidence type="ECO:0000313" key="1">
    <source>
        <dbReference type="EMBL" id="GIY33413.1"/>
    </source>
</evidence>
<accession>A0AAV4SG77</accession>
<dbReference type="AlphaFoldDB" id="A0AAV4SG77"/>